<gene>
    <name evidence="1" type="ORF">MSG28_012714</name>
</gene>
<organism evidence="1 2">
    <name type="scientific">Choristoneura fumiferana</name>
    <name type="common">Spruce budworm moth</name>
    <name type="synonym">Archips fumiferana</name>
    <dbReference type="NCBI Taxonomy" id="7141"/>
    <lineage>
        <taxon>Eukaryota</taxon>
        <taxon>Metazoa</taxon>
        <taxon>Ecdysozoa</taxon>
        <taxon>Arthropoda</taxon>
        <taxon>Hexapoda</taxon>
        <taxon>Insecta</taxon>
        <taxon>Pterygota</taxon>
        <taxon>Neoptera</taxon>
        <taxon>Endopterygota</taxon>
        <taxon>Lepidoptera</taxon>
        <taxon>Glossata</taxon>
        <taxon>Ditrysia</taxon>
        <taxon>Tortricoidea</taxon>
        <taxon>Tortricidae</taxon>
        <taxon>Tortricinae</taxon>
        <taxon>Choristoneura</taxon>
    </lineage>
</organism>
<proteinExistence type="predicted"/>
<dbReference type="EMBL" id="CM046122">
    <property type="protein sequence ID" value="KAI8423667.1"/>
    <property type="molecule type" value="Genomic_DNA"/>
</dbReference>
<comment type="caution">
    <text evidence="1">The sequence shown here is derived from an EMBL/GenBank/DDBJ whole genome shotgun (WGS) entry which is preliminary data.</text>
</comment>
<protein>
    <submittedName>
        <fullName evidence="1">Uncharacterized protein</fullName>
    </submittedName>
</protein>
<evidence type="ECO:0000313" key="2">
    <source>
        <dbReference type="Proteomes" id="UP001064048"/>
    </source>
</evidence>
<sequence length="761" mass="82517">MGQGRCGDRVDSTPRRAPASRGGATFAGTLLPSVAWKWNITLKWKSMFRVIENVSINDHHSPSLRQDCRLPGHSPLVLKRSLNDSNGPICQIAAYTPQQSYSQYIMPYGDLNPGARRRHNVRVVTVGRYRMLKDTNTHKSEISALTDFLDWLEKEKGDGSVILLLDRFKSIVAGFADSYALAADKCKATVKSVSLRVLARVLLDADSLAVSSRRWARAARARRPLRTWSRLRAPGRDPVRAAVAVGAAREEARHAAAAAAGRRRAALLAAAGRLDQPQAGRYAPTACSVHTAAARPEEARHAAAAAAGRRRAALLAAAGRLDQPQAGRYAPTACSVHTAAARPEGSASRSCGGCWPTPGCSTRSCRTPGPTTSWKVRPHCVLCTHCGRAPRGKRVTQLRRLLADAGLLYSQLQDAWTNHKLEGTPPLRALYTLRPRAPREARHAAAAAAGRRRAALLAAAGHLDQPQAGRYAPTACSVHTAARARGKRVTQLRRLLADAGLLYSQLQDAWTNHKLEGTPHCVLCTHCAARPEGSASRSCGGCWPTPGCSTRSCRTPGPTTSWKVRPHCVLCTHCGRAPRGKRVTQLRRLLADAGLLYSQLQDAWTNHKLEGTPPLRALYTLRPRAPREARHAAAAAAGRRRAALLAAAGRLDQPQAGSTYNTVVENASRRYPVYQYGQYSDGSRRTILFSGLEKQMAALSVSAKEEDIKELIDIFDCHFDPAKEPKGPKPRTPRNRIRATSTGETGEAGEPEGSTKLTGKR</sequence>
<evidence type="ECO:0000313" key="1">
    <source>
        <dbReference type="EMBL" id="KAI8423667.1"/>
    </source>
</evidence>
<accession>A0ACC0JHT5</accession>
<reference evidence="1 2" key="1">
    <citation type="journal article" date="2022" name="Genome Biol. Evol.">
        <title>The Spruce Budworm Genome: Reconstructing the Evolutionary History of Antifreeze Proteins.</title>
        <authorList>
            <person name="Beliveau C."/>
            <person name="Gagne P."/>
            <person name="Picq S."/>
            <person name="Vernygora O."/>
            <person name="Keeling C.I."/>
            <person name="Pinkney K."/>
            <person name="Doucet D."/>
            <person name="Wen F."/>
            <person name="Johnston J.S."/>
            <person name="Maaroufi H."/>
            <person name="Boyle B."/>
            <person name="Laroche J."/>
            <person name="Dewar K."/>
            <person name="Juretic N."/>
            <person name="Blackburn G."/>
            <person name="Nisole A."/>
            <person name="Brunet B."/>
            <person name="Brandao M."/>
            <person name="Lumley L."/>
            <person name="Duan J."/>
            <person name="Quan G."/>
            <person name="Lucarotti C.J."/>
            <person name="Roe A.D."/>
            <person name="Sperling F.A.H."/>
            <person name="Levesque R.C."/>
            <person name="Cusson M."/>
        </authorList>
    </citation>
    <scope>NUCLEOTIDE SEQUENCE [LARGE SCALE GENOMIC DNA]</scope>
    <source>
        <strain evidence="1">Glfc:IPQL:Cfum</strain>
    </source>
</reference>
<keyword evidence="2" id="KW-1185">Reference proteome</keyword>
<name>A0ACC0JHT5_CHOFU</name>
<dbReference type="Proteomes" id="UP001064048">
    <property type="component" value="Chromosome 22"/>
</dbReference>